<name>A0A5J5CAX8_9PERO</name>
<feature type="non-terminal residue" evidence="1">
    <location>
        <position position="35"/>
    </location>
</feature>
<reference evidence="1 2" key="1">
    <citation type="submission" date="2019-08" db="EMBL/GenBank/DDBJ databases">
        <title>A chromosome-level genome assembly, high-density linkage maps, and genome scans reveal the genomic architecture of hybrid incompatibilities underlying speciation via character displacement in darters (Percidae: Etheostominae).</title>
        <authorList>
            <person name="Moran R.L."/>
            <person name="Catchen J.M."/>
            <person name="Fuller R.C."/>
        </authorList>
    </citation>
    <scope>NUCLEOTIDE SEQUENCE [LARGE SCALE GENOMIC DNA]</scope>
    <source>
        <strain evidence="1">EspeVRDwgs_2016</strain>
        <tissue evidence="1">Muscle</tissue>
    </source>
</reference>
<evidence type="ECO:0000313" key="2">
    <source>
        <dbReference type="Proteomes" id="UP000327493"/>
    </source>
</evidence>
<organism evidence="1 2">
    <name type="scientific">Etheostoma spectabile</name>
    <name type="common">orangethroat darter</name>
    <dbReference type="NCBI Taxonomy" id="54343"/>
    <lineage>
        <taxon>Eukaryota</taxon>
        <taxon>Metazoa</taxon>
        <taxon>Chordata</taxon>
        <taxon>Craniata</taxon>
        <taxon>Vertebrata</taxon>
        <taxon>Euteleostomi</taxon>
        <taxon>Actinopterygii</taxon>
        <taxon>Neopterygii</taxon>
        <taxon>Teleostei</taxon>
        <taxon>Neoteleostei</taxon>
        <taxon>Acanthomorphata</taxon>
        <taxon>Eupercaria</taxon>
        <taxon>Perciformes</taxon>
        <taxon>Percoidei</taxon>
        <taxon>Percidae</taxon>
        <taxon>Etheostomatinae</taxon>
        <taxon>Etheostoma</taxon>
    </lineage>
</organism>
<proteinExistence type="predicted"/>
<keyword evidence="2" id="KW-1185">Reference proteome</keyword>
<dbReference type="EMBL" id="VOFY01002309">
    <property type="protein sequence ID" value="KAA8577611.1"/>
    <property type="molecule type" value="Genomic_DNA"/>
</dbReference>
<sequence length="35" mass="4093">MCPRNPAKLTRIDQTLVQRQFVPNNVVWTLETIPI</sequence>
<comment type="caution">
    <text evidence="1">The sequence shown here is derived from an EMBL/GenBank/DDBJ whole genome shotgun (WGS) entry which is preliminary data.</text>
</comment>
<evidence type="ECO:0000313" key="1">
    <source>
        <dbReference type="EMBL" id="KAA8577611.1"/>
    </source>
</evidence>
<accession>A0A5J5CAX8</accession>
<gene>
    <name evidence="1" type="ORF">FQN60_005302</name>
</gene>
<dbReference type="Proteomes" id="UP000327493">
    <property type="component" value="Unassembled WGS sequence"/>
</dbReference>
<dbReference type="AlphaFoldDB" id="A0A5J5CAX8"/>
<protein>
    <submittedName>
        <fullName evidence="1">Uncharacterized protein</fullName>
    </submittedName>
</protein>